<protein>
    <submittedName>
        <fullName evidence="2">Uncharacterized protein</fullName>
    </submittedName>
</protein>
<accession>A0ABR1LDM4</accession>
<feature type="compositionally biased region" description="Polar residues" evidence="1">
    <location>
        <begin position="40"/>
        <end position="67"/>
    </location>
</feature>
<feature type="compositionally biased region" description="Low complexity" evidence="1">
    <location>
        <begin position="1"/>
        <end position="18"/>
    </location>
</feature>
<feature type="compositionally biased region" description="Low complexity" evidence="1">
    <location>
        <begin position="28"/>
        <end position="39"/>
    </location>
</feature>
<feature type="compositionally biased region" description="Basic and acidic residues" evidence="1">
    <location>
        <begin position="239"/>
        <end position="248"/>
    </location>
</feature>
<feature type="region of interest" description="Disordered" evidence="1">
    <location>
        <begin position="239"/>
        <end position="274"/>
    </location>
</feature>
<comment type="caution">
    <text evidence="2">The sequence shown here is derived from an EMBL/GenBank/DDBJ whole genome shotgun (WGS) entry which is preliminary data.</text>
</comment>
<evidence type="ECO:0000313" key="2">
    <source>
        <dbReference type="EMBL" id="KAK7531752.1"/>
    </source>
</evidence>
<organism evidence="2 3">
    <name type="scientific">Phyllosticta citribraziliensis</name>
    <dbReference type="NCBI Taxonomy" id="989973"/>
    <lineage>
        <taxon>Eukaryota</taxon>
        <taxon>Fungi</taxon>
        <taxon>Dikarya</taxon>
        <taxon>Ascomycota</taxon>
        <taxon>Pezizomycotina</taxon>
        <taxon>Dothideomycetes</taxon>
        <taxon>Dothideomycetes incertae sedis</taxon>
        <taxon>Botryosphaeriales</taxon>
        <taxon>Phyllostictaceae</taxon>
        <taxon>Phyllosticta</taxon>
    </lineage>
</organism>
<feature type="compositionally biased region" description="Low complexity" evidence="1">
    <location>
        <begin position="68"/>
        <end position="80"/>
    </location>
</feature>
<reference evidence="2 3" key="1">
    <citation type="submission" date="2024-04" db="EMBL/GenBank/DDBJ databases">
        <title>Phyllosticta paracitricarpa is synonymous to the EU quarantine fungus P. citricarpa based on phylogenomic analyses.</title>
        <authorList>
            <consortium name="Lawrence Berkeley National Laboratory"/>
            <person name="Van ingen-buijs V.A."/>
            <person name="Van westerhoven A.C."/>
            <person name="Haridas S."/>
            <person name="Skiadas P."/>
            <person name="Martin F."/>
            <person name="Groenewald J.Z."/>
            <person name="Crous P.W."/>
            <person name="Seidl M.F."/>
        </authorList>
    </citation>
    <scope>NUCLEOTIDE SEQUENCE [LARGE SCALE GENOMIC DNA]</scope>
    <source>
        <strain evidence="2 3">CPC 17464</strain>
    </source>
</reference>
<dbReference type="Proteomes" id="UP001360953">
    <property type="component" value="Unassembled WGS sequence"/>
</dbReference>
<dbReference type="RefSeq" id="XP_066651576.1">
    <property type="nucleotide sequence ID" value="XM_066793863.1"/>
</dbReference>
<sequence length="274" mass="30911">MDSNTSYSKSNSISTFSSDHPPTVNCEQPTQQTNNDNNTKASTSDTETVNISTSTTENPSISNIPNATTEHTTVNKTKTKPTNSLNSHFTLATEFLAVLSDYTEILSRIEHENAALLAAYRLIATSRARMTRAFNDVAKARQRMARLFERAREQQIQQTQASEACAGSDDADTMKALQLDARRWDIMRGYERLYRERKRVEREMLSVEKDKERRVDAEWVLAMFSRVAEKGLFEAPVVVERREGRGGEGEGDLDDEDGGEEEEEESADEQQELV</sequence>
<proteinExistence type="predicted"/>
<feature type="compositionally biased region" description="Acidic residues" evidence="1">
    <location>
        <begin position="249"/>
        <end position="274"/>
    </location>
</feature>
<keyword evidence="3" id="KW-1185">Reference proteome</keyword>
<feature type="region of interest" description="Disordered" evidence="1">
    <location>
        <begin position="1"/>
        <end position="80"/>
    </location>
</feature>
<name>A0ABR1LDM4_9PEZI</name>
<evidence type="ECO:0000256" key="1">
    <source>
        <dbReference type="SAM" id="MobiDB-lite"/>
    </source>
</evidence>
<evidence type="ECO:0000313" key="3">
    <source>
        <dbReference type="Proteomes" id="UP001360953"/>
    </source>
</evidence>
<dbReference type="GeneID" id="92026769"/>
<gene>
    <name evidence="2" type="ORF">J3D65DRAFT_127688</name>
</gene>
<dbReference type="EMBL" id="JBBPEH010000012">
    <property type="protein sequence ID" value="KAK7531752.1"/>
    <property type="molecule type" value="Genomic_DNA"/>
</dbReference>